<evidence type="ECO:0000313" key="4">
    <source>
        <dbReference type="Proteomes" id="UP000799444"/>
    </source>
</evidence>
<keyword evidence="4" id="KW-1185">Reference proteome</keyword>
<protein>
    <recommendedName>
        <fullName evidence="5">MARVEL domain-containing protein</fullName>
    </recommendedName>
</protein>
<sequence>MTFSGMSFIFWRVIEFITIIPIVGMLSYFVHFYNDQNALTPEPILVMFIVSVLAAAWVVGTLFLYARAKHSAGFVAFVDLLFLGAWIGSVVEMRGIGNADCTDNKFTRDSFYYQLGPLFLSFNNVSIHINKNCAMLKASWAFAIMQCIFFALTFFFALFVHRHWSDKDRVVVKRETHISRHGHRSHRSRSPRHSHHSRRSYV</sequence>
<feature type="compositionally biased region" description="Basic residues" evidence="1">
    <location>
        <begin position="179"/>
        <end position="202"/>
    </location>
</feature>
<evidence type="ECO:0000313" key="3">
    <source>
        <dbReference type="EMBL" id="KAF2741296.1"/>
    </source>
</evidence>
<organism evidence="3 4">
    <name type="scientific">Polyplosphaeria fusca</name>
    <dbReference type="NCBI Taxonomy" id="682080"/>
    <lineage>
        <taxon>Eukaryota</taxon>
        <taxon>Fungi</taxon>
        <taxon>Dikarya</taxon>
        <taxon>Ascomycota</taxon>
        <taxon>Pezizomycotina</taxon>
        <taxon>Dothideomycetes</taxon>
        <taxon>Pleosporomycetidae</taxon>
        <taxon>Pleosporales</taxon>
        <taxon>Tetraplosphaeriaceae</taxon>
        <taxon>Polyplosphaeria</taxon>
    </lineage>
</organism>
<keyword evidence="2" id="KW-0812">Transmembrane</keyword>
<keyword evidence="2" id="KW-1133">Transmembrane helix</keyword>
<dbReference type="OrthoDB" id="4918558at2759"/>
<feature type="transmembrane region" description="Helical" evidence="2">
    <location>
        <begin position="9"/>
        <end position="32"/>
    </location>
</feature>
<name>A0A9P4RCU8_9PLEO</name>
<accession>A0A9P4RCU8</accession>
<feature type="transmembrane region" description="Helical" evidence="2">
    <location>
        <begin position="44"/>
        <end position="65"/>
    </location>
</feature>
<proteinExistence type="predicted"/>
<reference evidence="3" key="1">
    <citation type="journal article" date="2020" name="Stud. Mycol.">
        <title>101 Dothideomycetes genomes: a test case for predicting lifestyles and emergence of pathogens.</title>
        <authorList>
            <person name="Haridas S."/>
            <person name="Albert R."/>
            <person name="Binder M."/>
            <person name="Bloem J."/>
            <person name="Labutti K."/>
            <person name="Salamov A."/>
            <person name="Andreopoulos B."/>
            <person name="Baker S."/>
            <person name="Barry K."/>
            <person name="Bills G."/>
            <person name="Bluhm B."/>
            <person name="Cannon C."/>
            <person name="Castanera R."/>
            <person name="Culley D."/>
            <person name="Daum C."/>
            <person name="Ezra D."/>
            <person name="Gonzalez J."/>
            <person name="Henrissat B."/>
            <person name="Kuo A."/>
            <person name="Liang C."/>
            <person name="Lipzen A."/>
            <person name="Lutzoni F."/>
            <person name="Magnuson J."/>
            <person name="Mondo S."/>
            <person name="Nolan M."/>
            <person name="Ohm R."/>
            <person name="Pangilinan J."/>
            <person name="Park H.-J."/>
            <person name="Ramirez L."/>
            <person name="Alfaro M."/>
            <person name="Sun H."/>
            <person name="Tritt A."/>
            <person name="Yoshinaga Y."/>
            <person name="Zwiers L.-H."/>
            <person name="Turgeon B."/>
            <person name="Goodwin S."/>
            <person name="Spatafora J."/>
            <person name="Crous P."/>
            <person name="Grigoriev I."/>
        </authorList>
    </citation>
    <scope>NUCLEOTIDE SEQUENCE</scope>
    <source>
        <strain evidence="3">CBS 125425</strain>
    </source>
</reference>
<keyword evidence="2" id="KW-0472">Membrane</keyword>
<evidence type="ECO:0000256" key="1">
    <source>
        <dbReference type="SAM" id="MobiDB-lite"/>
    </source>
</evidence>
<comment type="caution">
    <text evidence="3">The sequence shown here is derived from an EMBL/GenBank/DDBJ whole genome shotgun (WGS) entry which is preliminary data.</text>
</comment>
<evidence type="ECO:0000256" key="2">
    <source>
        <dbReference type="SAM" id="Phobius"/>
    </source>
</evidence>
<dbReference type="EMBL" id="ML996097">
    <property type="protein sequence ID" value="KAF2741296.1"/>
    <property type="molecule type" value="Genomic_DNA"/>
</dbReference>
<gene>
    <name evidence="3" type="ORF">EJ04DRAFT_507130</name>
</gene>
<evidence type="ECO:0008006" key="5">
    <source>
        <dbReference type="Google" id="ProtNLM"/>
    </source>
</evidence>
<feature type="transmembrane region" description="Helical" evidence="2">
    <location>
        <begin position="141"/>
        <end position="160"/>
    </location>
</feature>
<feature type="transmembrane region" description="Helical" evidence="2">
    <location>
        <begin position="72"/>
        <end position="91"/>
    </location>
</feature>
<dbReference type="AlphaFoldDB" id="A0A9P4RCU8"/>
<dbReference type="Proteomes" id="UP000799444">
    <property type="component" value="Unassembled WGS sequence"/>
</dbReference>
<feature type="region of interest" description="Disordered" evidence="1">
    <location>
        <begin position="176"/>
        <end position="202"/>
    </location>
</feature>